<comment type="caution">
    <text evidence="1">The sequence shown here is derived from an EMBL/GenBank/DDBJ whole genome shotgun (WGS) entry which is preliminary data.</text>
</comment>
<dbReference type="EMBL" id="JAUJYO010000009">
    <property type="protein sequence ID" value="KAK1308948.1"/>
    <property type="molecule type" value="Genomic_DNA"/>
</dbReference>
<reference evidence="1" key="1">
    <citation type="journal article" date="2023" name="Nat. Commun.">
        <title>Diploid and tetraploid genomes of Acorus and the evolution of monocots.</title>
        <authorList>
            <person name="Ma L."/>
            <person name="Liu K.W."/>
            <person name="Li Z."/>
            <person name="Hsiao Y.Y."/>
            <person name="Qi Y."/>
            <person name="Fu T."/>
            <person name="Tang G.D."/>
            <person name="Zhang D."/>
            <person name="Sun W.H."/>
            <person name="Liu D.K."/>
            <person name="Li Y."/>
            <person name="Chen G.Z."/>
            <person name="Liu X.D."/>
            <person name="Liao X.Y."/>
            <person name="Jiang Y.T."/>
            <person name="Yu X."/>
            <person name="Hao Y."/>
            <person name="Huang J."/>
            <person name="Zhao X.W."/>
            <person name="Ke S."/>
            <person name="Chen Y.Y."/>
            <person name="Wu W.L."/>
            <person name="Hsu J.L."/>
            <person name="Lin Y.F."/>
            <person name="Huang M.D."/>
            <person name="Li C.Y."/>
            <person name="Huang L."/>
            <person name="Wang Z.W."/>
            <person name="Zhao X."/>
            <person name="Zhong W.Y."/>
            <person name="Peng D.H."/>
            <person name="Ahmad S."/>
            <person name="Lan S."/>
            <person name="Zhang J.S."/>
            <person name="Tsai W.C."/>
            <person name="Van de Peer Y."/>
            <person name="Liu Z.J."/>
        </authorList>
    </citation>
    <scope>NUCLEOTIDE SEQUENCE</scope>
    <source>
        <strain evidence="1">CP</strain>
    </source>
</reference>
<dbReference type="PANTHER" id="PTHR31286:SF180">
    <property type="entry name" value="OS10G0362600 PROTEIN"/>
    <property type="match status" value="1"/>
</dbReference>
<reference evidence="1" key="2">
    <citation type="submission" date="2023-06" db="EMBL/GenBank/DDBJ databases">
        <authorList>
            <person name="Ma L."/>
            <person name="Liu K.-W."/>
            <person name="Li Z."/>
            <person name="Hsiao Y.-Y."/>
            <person name="Qi Y."/>
            <person name="Fu T."/>
            <person name="Tang G."/>
            <person name="Zhang D."/>
            <person name="Sun W.-H."/>
            <person name="Liu D.-K."/>
            <person name="Li Y."/>
            <person name="Chen G.-Z."/>
            <person name="Liu X.-D."/>
            <person name="Liao X.-Y."/>
            <person name="Jiang Y.-T."/>
            <person name="Yu X."/>
            <person name="Hao Y."/>
            <person name="Huang J."/>
            <person name="Zhao X.-W."/>
            <person name="Ke S."/>
            <person name="Chen Y.-Y."/>
            <person name="Wu W.-L."/>
            <person name="Hsu J.-L."/>
            <person name="Lin Y.-F."/>
            <person name="Huang M.-D."/>
            <person name="Li C.-Y."/>
            <person name="Huang L."/>
            <person name="Wang Z.-W."/>
            <person name="Zhao X."/>
            <person name="Zhong W.-Y."/>
            <person name="Peng D.-H."/>
            <person name="Ahmad S."/>
            <person name="Lan S."/>
            <person name="Zhang J.-S."/>
            <person name="Tsai W.-C."/>
            <person name="Van De Peer Y."/>
            <person name="Liu Z.-J."/>
        </authorList>
    </citation>
    <scope>NUCLEOTIDE SEQUENCE</scope>
    <source>
        <strain evidence="1">CP</strain>
        <tissue evidence="1">Leaves</tissue>
    </source>
</reference>
<dbReference type="Proteomes" id="UP001180020">
    <property type="component" value="Unassembled WGS sequence"/>
</dbReference>
<gene>
    <name evidence="1" type="ORF">QJS10_CPA09g01061</name>
</gene>
<dbReference type="AlphaFoldDB" id="A0AAV9E9D8"/>
<accession>A0AAV9E9D8</accession>
<evidence type="ECO:0000313" key="1">
    <source>
        <dbReference type="EMBL" id="KAK1308948.1"/>
    </source>
</evidence>
<sequence>MEQERLSSIPIWIRLPNLPLHLLEEDCLSQIGSLIGVPLYADSATLRCSRASYAQISVEVQASTPLPDSILVKTALGI</sequence>
<proteinExistence type="predicted"/>
<evidence type="ECO:0008006" key="3">
    <source>
        <dbReference type="Google" id="ProtNLM"/>
    </source>
</evidence>
<protein>
    <recommendedName>
        <fullName evidence="3">DUF4283 domain-containing protein</fullName>
    </recommendedName>
</protein>
<organism evidence="1 2">
    <name type="scientific">Acorus calamus</name>
    <name type="common">Sweet flag</name>
    <dbReference type="NCBI Taxonomy" id="4465"/>
    <lineage>
        <taxon>Eukaryota</taxon>
        <taxon>Viridiplantae</taxon>
        <taxon>Streptophyta</taxon>
        <taxon>Embryophyta</taxon>
        <taxon>Tracheophyta</taxon>
        <taxon>Spermatophyta</taxon>
        <taxon>Magnoliopsida</taxon>
        <taxon>Liliopsida</taxon>
        <taxon>Acoraceae</taxon>
        <taxon>Acorus</taxon>
    </lineage>
</organism>
<keyword evidence="2" id="KW-1185">Reference proteome</keyword>
<dbReference type="PANTHER" id="PTHR31286">
    <property type="entry name" value="GLYCINE-RICH CELL WALL STRUCTURAL PROTEIN 1.8-LIKE"/>
    <property type="match status" value="1"/>
</dbReference>
<name>A0AAV9E9D8_ACOCL</name>
<dbReference type="InterPro" id="IPR040256">
    <property type="entry name" value="At4g02000-like"/>
</dbReference>
<evidence type="ECO:0000313" key="2">
    <source>
        <dbReference type="Proteomes" id="UP001180020"/>
    </source>
</evidence>